<dbReference type="InterPro" id="IPR019870">
    <property type="entry name" value="Se_metab_YedF"/>
</dbReference>
<dbReference type="Proteomes" id="UP000777784">
    <property type="component" value="Unassembled WGS sequence"/>
</dbReference>
<evidence type="ECO:0000313" key="2">
    <source>
        <dbReference type="Proteomes" id="UP000777784"/>
    </source>
</evidence>
<dbReference type="InterPro" id="IPR003787">
    <property type="entry name" value="Sulphur_relay_DsrE/F-like"/>
</dbReference>
<dbReference type="Gene3D" id="3.40.1260.10">
    <property type="entry name" value="DsrEFH-like"/>
    <property type="match status" value="1"/>
</dbReference>
<evidence type="ECO:0000313" key="1">
    <source>
        <dbReference type="EMBL" id="MBU2691063.1"/>
    </source>
</evidence>
<dbReference type="Pfam" id="PF02635">
    <property type="entry name" value="DsrE"/>
    <property type="match status" value="1"/>
</dbReference>
<dbReference type="EMBL" id="JAHJDP010000042">
    <property type="protein sequence ID" value="MBU2691063.1"/>
    <property type="molecule type" value="Genomic_DNA"/>
</dbReference>
<name>A0A948RWY3_UNCEI</name>
<reference evidence="1" key="1">
    <citation type="submission" date="2021-05" db="EMBL/GenBank/DDBJ databases">
        <title>Energy efficiency and biological interactions define the core microbiome of deep oligotrophic groundwater.</title>
        <authorList>
            <person name="Mehrshad M."/>
            <person name="Lopez-Fernandez M."/>
            <person name="Bell E."/>
            <person name="Bernier-Latmani R."/>
            <person name="Bertilsson S."/>
            <person name="Dopson M."/>
        </authorList>
    </citation>
    <scope>NUCLEOTIDE SEQUENCE</scope>
    <source>
        <strain evidence="1">Modern_marine.mb.64</strain>
    </source>
</reference>
<protein>
    <submittedName>
        <fullName evidence="1">Sulfurtransferase-like selenium metabolism protein YedF</fullName>
    </submittedName>
</protein>
<accession>A0A948RWY3</accession>
<comment type="caution">
    <text evidence="1">The sequence shown here is derived from an EMBL/GenBank/DDBJ whole genome shotgun (WGS) entry which is preliminary data.</text>
</comment>
<organism evidence="1 2">
    <name type="scientific">Eiseniibacteriota bacterium</name>
    <dbReference type="NCBI Taxonomy" id="2212470"/>
    <lineage>
        <taxon>Bacteria</taxon>
        <taxon>Candidatus Eiseniibacteriota</taxon>
    </lineage>
</organism>
<dbReference type="NCBIfam" id="TIGR03527">
    <property type="entry name" value="selenium_YedF"/>
    <property type="match status" value="1"/>
</dbReference>
<proteinExistence type="predicted"/>
<sequence length="125" mass="12891">MTGQAKSNGVTGADAAVLAISSDTMGRGDEALGAILIRSFFHTVGEAEQDPGAVIFYNTGVKLVIEGSPILDDLQKLAGRGVKILACGTCLGHFGLKEKIVVGEISNMYAITEILMGPGKVVNLG</sequence>
<dbReference type="InterPro" id="IPR027396">
    <property type="entry name" value="DsrEFH-like"/>
</dbReference>
<dbReference type="SUPFAM" id="SSF75169">
    <property type="entry name" value="DsrEFH-like"/>
    <property type="match status" value="1"/>
</dbReference>
<gene>
    <name evidence="1" type="primary">yedF</name>
    <name evidence="1" type="ORF">KJ970_09045</name>
</gene>
<dbReference type="AlphaFoldDB" id="A0A948RWY3"/>